<reference evidence="1 2" key="1">
    <citation type="journal article" date="2018" name="Science">
        <title>The opium poppy genome and morphinan production.</title>
        <authorList>
            <person name="Guo L."/>
            <person name="Winzer T."/>
            <person name="Yang X."/>
            <person name="Li Y."/>
            <person name="Ning Z."/>
            <person name="He Z."/>
            <person name="Teodor R."/>
            <person name="Lu Y."/>
            <person name="Bowser T.A."/>
            <person name="Graham I.A."/>
            <person name="Ye K."/>
        </authorList>
    </citation>
    <scope>NUCLEOTIDE SEQUENCE [LARGE SCALE GENOMIC DNA]</scope>
    <source>
        <strain evidence="2">cv. HN1</strain>
        <tissue evidence="1">Leaves</tissue>
    </source>
</reference>
<dbReference type="EMBL" id="CM010721">
    <property type="protein sequence ID" value="RZC69589.1"/>
    <property type="molecule type" value="Genomic_DNA"/>
</dbReference>
<proteinExistence type="predicted"/>
<dbReference type="Gramene" id="RZC69589">
    <property type="protein sequence ID" value="RZC69589"/>
    <property type="gene ID" value="C5167_032693"/>
</dbReference>
<organism evidence="1 2">
    <name type="scientific">Papaver somniferum</name>
    <name type="common">Opium poppy</name>
    <dbReference type="NCBI Taxonomy" id="3469"/>
    <lineage>
        <taxon>Eukaryota</taxon>
        <taxon>Viridiplantae</taxon>
        <taxon>Streptophyta</taxon>
        <taxon>Embryophyta</taxon>
        <taxon>Tracheophyta</taxon>
        <taxon>Spermatophyta</taxon>
        <taxon>Magnoliopsida</taxon>
        <taxon>Ranunculales</taxon>
        <taxon>Papaveraceae</taxon>
        <taxon>Papaveroideae</taxon>
        <taxon>Papaver</taxon>
    </lineage>
</organism>
<dbReference type="Proteomes" id="UP000316621">
    <property type="component" value="Chromosome 7"/>
</dbReference>
<dbReference type="AlphaFoldDB" id="A0A4Y7KCA2"/>
<evidence type="ECO:0000313" key="2">
    <source>
        <dbReference type="Proteomes" id="UP000316621"/>
    </source>
</evidence>
<protein>
    <submittedName>
        <fullName evidence="1">Uncharacterized protein</fullName>
    </submittedName>
</protein>
<gene>
    <name evidence="1" type="ORF">C5167_032693</name>
</gene>
<evidence type="ECO:0000313" key="1">
    <source>
        <dbReference type="EMBL" id="RZC69589.1"/>
    </source>
</evidence>
<accession>A0A4Y7KCA2</accession>
<sequence>MRSNENSRGKTVKENSPLYVEVSQVRKPPSLKYQSFRFASGSCCRSDMLSWVCFSPMIY</sequence>
<keyword evidence="2" id="KW-1185">Reference proteome</keyword>
<name>A0A4Y7KCA2_PAPSO</name>